<dbReference type="InterPro" id="IPR002524">
    <property type="entry name" value="Cation_efflux"/>
</dbReference>
<evidence type="ECO:0000256" key="6">
    <source>
        <dbReference type="ARBA" id="ARBA00023136"/>
    </source>
</evidence>
<feature type="transmembrane region" description="Helical" evidence="7">
    <location>
        <begin position="167"/>
        <end position="184"/>
    </location>
</feature>
<accession>A0A1G5WTJ6</accession>
<dbReference type="STRING" id="209880.SAMN02910343_01594"/>
<organism evidence="9 10">
    <name type="scientific">Allisonella histaminiformans</name>
    <dbReference type="NCBI Taxonomy" id="209880"/>
    <lineage>
        <taxon>Bacteria</taxon>
        <taxon>Bacillati</taxon>
        <taxon>Bacillota</taxon>
        <taxon>Negativicutes</taxon>
        <taxon>Veillonellales</taxon>
        <taxon>Veillonellaceae</taxon>
        <taxon>Allisonella</taxon>
    </lineage>
</organism>
<gene>
    <name evidence="9" type="ORF">SAMN02910343_01594</name>
</gene>
<evidence type="ECO:0000256" key="5">
    <source>
        <dbReference type="ARBA" id="ARBA00022989"/>
    </source>
</evidence>
<dbReference type="Pfam" id="PF01545">
    <property type="entry name" value="Cation_efflux"/>
    <property type="match status" value="1"/>
</dbReference>
<feature type="transmembrane region" description="Helical" evidence="7">
    <location>
        <begin position="190"/>
        <end position="209"/>
    </location>
</feature>
<keyword evidence="3" id="KW-0813">Transport</keyword>
<dbReference type="InterPro" id="IPR058533">
    <property type="entry name" value="Cation_efflux_TM"/>
</dbReference>
<dbReference type="GO" id="GO:0008324">
    <property type="term" value="F:monoatomic cation transmembrane transporter activity"/>
    <property type="evidence" value="ECO:0007669"/>
    <property type="project" value="InterPro"/>
</dbReference>
<dbReference type="Proteomes" id="UP000199689">
    <property type="component" value="Unassembled WGS sequence"/>
</dbReference>
<dbReference type="PANTHER" id="PTHR43840:SF50">
    <property type="entry name" value="MANGANESE EFFLUX SYSTEM PROTEIN MNES"/>
    <property type="match status" value="1"/>
</dbReference>
<dbReference type="InterPro" id="IPR027469">
    <property type="entry name" value="Cation_efflux_TMD_sf"/>
</dbReference>
<comment type="subcellular location">
    <subcellularLocation>
        <location evidence="1">Membrane</location>
        <topology evidence="1">Multi-pass membrane protein</topology>
    </subcellularLocation>
</comment>
<dbReference type="GO" id="GO:0016020">
    <property type="term" value="C:membrane"/>
    <property type="evidence" value="ECO:0007669"/>
    <property type="project" value="UniProtKB-SubCell"/>
</dbReference>
<name>A0A1G5WTJ6_9FIRM</name>
<evidence type="ECO:0000313" key="9">
    <source>
        <dbReference type="EMBL" id="SDA61270.1"/>
    </source>
</evidence>
<evidence type="ECO:0000259" key="8">
    <source>
        <dbReference type="Pfam" id="PF01545"/>
    </source>
</evidence>
<evidence type="ECO:0000256" key="2">
    <source>
        <dbReference type="ARBA" id="ARBA00008114"/>
    </source>
</evidence>
<evidence type="ECO:0000256" key="4">
    <source>
        <dbReference type="ARBA" id="ARBA00022692"/>
    </source>
</evidence>
<dbReference type="NCBIfam" id="TIGR01297">
    <property type="entry name" value="CDF"/>
    <property type="match status" value="1"/>
</dbReference>
<keyword evidence="10" id="KW-1185">Reference proteome</keyword>
<dbReference type="EMBL" id="FMXA01000033">
    <property type="protein sequence ID" value="SDA61270.1"/>
    <property type="molecule type" value="Genomic_DNA"/>
</dbReference>
<evidence type="ECO:0000256" key="3">
    <source>
        <dbReference type="ARBA" id="ARBA00022448"/>
    </source>
</evidence>
<dbReference type="GeneID" id="87756578"/>
<keyword evidence="5 7" id="KW-1133">Transmembrane helix</keyword>
<dbReference type="InterPro" id="IPR050291">
    <property type="entry name" value="CDF_Transporter"/>
</dbReference>
<protein>
    <submittedName>
        <fullName evidence="9">Cation diffusion facilitator family transporter</fullName>
    </submittedName>
</protein>
<dbReference type="OrthoDB" id="9806522at2"/>
<evidence type="ECO:0000256" key="7">
    <source>
        <dbReference type="SAM" id="Phobius"/>
    </source>
</evidence>
<evidence type="ECO:0000256" key="1">
    <source>
        <dbReference type="ARBA" id="ARBA00004141"/>
    </source>
</evidence>
<dbReference type="SUPFAM" id="SSF161111">
    <property type="entry name" value="Cation efflux protein transmembrane domain-like"/>
    <property type="match status" value="1"/>
</dbReference>
<keyword evidence="4 7" id="KW-0812">Transmembrane</keyword>
<feature type="transmembrane region" description="Helical" evidence="7">
    <location>
        <begin position="123"/>
        <end position="146"/>
    </location>
</feature>
<dbReference type="PANTHER" id="PTHR43840">
    <property type="entry name" value="MITOCHONDRIAL METAL TRANSPORTER 1-RELATED"/>
    <property type="match status" value="1"/>
</dbReference>
<feature type="domain" description="Cation efflux protein transmembrane" evidence="8">
    <location>
        <begin position="25"/>
        <end position="209"/>
    </location>
</feature>
<dbReference type="RefSeq" id="WP_159427889.1">
    <property type="nucleotide sequence ID" value="NZ_FMXA01000033.1"/>
</dbReference>
<evidence type="ECO:0000313" key="10">
    <source>
        <dbReference type="Proteomes" id="UP000199689"/>
    </source>
</evidence>
<dbReference type="SUPFAM" id="SSF160240">
    <property type="entry name" value="Cation efflux protein cytoplasmic domain-like"/>
    <property type="match status" value="1"/>
</dbReference>
<dbReference type="AlphaFoldDB" id="A0A1G5WTJ6"/>
<keyword evidence="6 7" id="KW-0472">Membrane</keyword>
<sequence>MKGNLKITRLSDAERERKISIVSGIGVAANILLSIIKAIAGVWSGSAALISDAVNNLTDSASSLVTIIGTKLASKQPDEEHPFGHKRGEYLTSLAIGIIILMTGLQSLFHSAENIYYGTQPEFTVLTLGVIGFSILVKVFLSSYTINVGRETCSGALIASGQDARNDIYLSIGTLVSSLLYMFVHINVDAWMGVIISLFVTRVGILILLEISGKLLGERIPDSLAAGIYQKVNSAPFILGSYDLVLNNYGPGKYIGSINVELDKDTTVGEIYPLLHHLQDEIERIYHVYIVFGVYAVHYEDPQSKVVVRALNEFKKNHKECLNFHGVDIFHKNKCVYIDITLIYGCNREKLKWEAETLIEKTLPGYHAHVTIDTEFSNSRFTKSKGRE</sequence>
<dbReference type="FunFam" id="1.20.1510.10:FF:000006">
    <property type="entry name" value="Divalent cation efflux transporter"/>
    <property type="match status" value="1"/>
</dbReference>
<comment type="similarity">
    <text evidence="2">Belongs to the cation diffusion facilitator (CDF) transporter (TC 2.A.4) family.</text>
</comment>
<feature type="transmembrane region" description="Helical" evidence="7">
    <location>
        <begin position="90"/>
        <end position="111"/>
    </location>
</feature>
<proteinExistence type="inferred from homology"/>
<reference evidence="9 10" key="1">
    <citation type="submission" date="2016-10" db="EMBL/GenBank/DDBJ databases">
        <authorList>
            <person name="de Groot N.N."/>
        </authorList>
    </citation>
    <scope>NUCLEOTIDE SEQUENCE [LARGE SCALE GENOMIC DNA]</scope>
    <source>
        <strain evidence="9 10">DSM 15230</strain>
    </source>
</reference>
<dbReference type="Gene3D" id="1.20.1510.10">
    <property type="entry name" value="Cation efflux protein transmembrane domain"/>
    <property type="match status" value="1"/>
</dbReference>
<dbReference type="InterPro" id="IPR036837">
    <property type="entry name" value="Cation_efflux_CTD_sf"/>
</dbReference>
<feature type="transmembrane region" description="Helical" evidence="7">
    <location>
        <begin position="21"/>
        <end position="43"/>
    </location>
</feature>